<evidence type="ECO:0008006" key="4">
    <source>
        <dbReference type="Google" id="ProtNLM"/>
    </source>
</evidence>
<dbReference type="AlphaFoldDB" id="A0A849K9P0"/>
<reference evidence="2 3" key="1">
    <citation type="submission" date="2020-05" db="EMBL/GenBank/DDBJ databases">
        <title>Genome sequence of Isoptericola sp. JC619 isolated from Chilika lagoon, India.</title>
        <authorList>
            <person name="Kumar D."/>
            <person name="Appam K."/>
            <person name="Gandham S."/>
            <person name="Uppada J."/>
            <person name="Sasikala C."/>
            <person name="Venkata Ramana C."/>
        </authorList>
    </citation>
    <scope>NUCLEOTIDE SEQUENCE [LARGE SCALE GENOMIC DNA]</scope>
    <source>
        <strain evidence="2 3">JC619</strain>
    </source>
</reference>
<evidence type="ECO:0000256" key="1">
    <source>
        <dbReference type="SAM" id="MobiDB-lite"/>
    </source>
</evidence>
<organism evidence="2 3">
    <name type="scientific">Isoptericola sediminis</name>
    <dbReference type="NCBI Taxonomy" id="2733572"/>
    <lineage>
        <taxon>Bacteria</taxon>
        <taxon>Bacillati</taxon>
        <taxon>Actinomycetota</taxon>
        <taxon>Actinomycetes</taxon>
        <taxon>Micrococcales</taxon>
        <taxon>Promicromonosporaceae</taxon>
        <taxon>Isoptericola</taxon>
    </lineage>
</organism>
<protein>
    <recommendedName>
        <fullName evidence="4">Tetratricopeptide repeat protein</fullName>
    </recommendedName>
</protein>
<sequence length="227" mass="25388">MAMMSRLRQLIRRTRSTSTVGVRRPTETRRRGDTVHEDSLRAMLHDDPNDERAFNALADLVRRHASEPDNPDDPLTAEPEEEPIQAGDLALWSLAEELAGHPRAWRPLVELGRLSVNDDPEGAVRRFTTATERDPSGVALAKSLEILRDAHMPVEALGLGIGHWRTREQVPEVGRQLVLAALEADRVFEARQHLEALEAHPDHDQVEAMRHDLVAAIDEAEARQASS</sequence>
<name>A0A849K9P0_9MICO</name>
<comment type="caution">
    <text evidence="2">The sequence shown here is derived from an EMBL/GenBank/DDBJ whole genome shotgun (WGS) entry which is preliminary data.</text>
</comment>
<gene>
    <name evidence="2" type="ORF">HLI28_13110</name>
</gene>
<feature type="region of interest" description="Disordered" evidence="1">
    <location>
        <begin position="1"/>
        <end position="36"/>
    </location>
</feature>
<dbReference type="Proteomes" id="UP000557204">
    <property type="component" value="Unassembled WGS sequence"/>
</dbReference>
<accession>A0A849K9P0</accession>
<proteinExistence type="predicted"/>
<evidence type="ECO:0000313" key="3">
    <source>
        <dbReference type="Proteomes" id="UP000557204"/>
    </source>
</evidence>
<evidence type="ECO:0000313" key="2">
    <source>
        <dbReference type="EMBL" id="NNU28475.1"/>
    </source>
</evidence>
<feature type="compositionally biased region" description="Basic and acidic residues" evidence="1">
    <location>
        <begin position="24"/>
        <end position="36"/>
    </location>
</feature>
<keyword evidence="3" id="KW-1185">Reference proteome</keyword>
<dbReference type="EMBL" id="JABFAJ010000024">
    <property type="protein sequence ID" value="NNU28475.1"/>
    <property type="molecule type" value="Genomic_DNA"/>
</dbReference>